<reference evidence="9 10" key="1">
    <citation type="journal article" date="2023" name="BMC Biol.">
        <title>The compact genome of the sponge Oopsacas minuta (Hexactinellida) is lacking key metazoan core genes.</title>
        <authorList>
            <person name="Santini S."/>
            <person name="Schenkelaars Q."/>
            <person name="Jourda C."/>
            <person name="Duchesne M."/>
            <person name="Belahbib H."/>
            <person name="Rocher C."/>
            <person name="Selva M."/>
            <person name="Riesgo A."/>
            <person name="Vervoort M."/>
            <person name="Leys S.P."/>
            <person name="Kodjabachian L."/>
            <person name="Le Bivic A."/>
            <person name="Borchiellini C."/>
            <person name="Claverie J.M."/>
            <person name="Renard E."/>
        </authorList>
    </citation>
    <scope>NUCLEOTIDE SEQUENCE [LARGE SCALE GENOMIC DNA]</scope>
    <source>
        <strain evidence="9">SPO-2</strain>
    </source>
</reference>
<keyword evidence="4" id="KW-0963">Cytoplasm</keyword>
<dbReference type="AlphaFoldDB" id="A0AAV7KB40"/>
<dbReference type="InterPro" id="IPR027417">
    <property type="entry name" value="P-loop_NTPase"/>
</dbReference>
<dbReference type="PROSITE" id="PS50067">
    <property type="entry name" value="KINESIN_MOTOR_2"/>
    <property type="match status" value="1"/>
</dbReference>
<dbReference type="GO" id="GO:0008017">
    <property type="term" value="F:microtubule binding"/>
    <property type="evidence" value="ECO:0007669"/>
    <property type="project" value="InterPro"/>
</dbReference>
<organism evidence="9 10">
    <name type="scientific">Oopsacas minuta</name>
    <dbReference type="NCBI Taxonomy" id="111878"/>
    <lineage>
        <taxon>Eukaryota</taxon>
        <taxon>Metazoa</taxon>
        <taxon>Porifera</taxon>
        <taxon>Hexactinellida</taxon>
        <taxon>Hexasterophora</taxon>
        <taxon>Lyssacinosida</taxon>
        <taxon>Leucopsacidae</taxon>
        <taxon>Oopsacas</taxon>
    </lineage>
</organism>
<evidence type="ECO:0000256" key="3">
    <source>
        <dbReference type="ARBA" id="ARBA00022840"/>
    </source>
</evidence>
<protein>
    <recommendedName>
        <fullName evidence="6">Kinesin-like protein</fullName>
    </recommendedName>
</protein>
<name>A0AAV7KB40_9METZ</name>
<feature type="coiled-coil region" evidence="7">
    <location>
        <begin position="479"/>
        <end position="506"/>
    </location>
</feature>
<dbReference type="InterPro" id="IPR001752">
    <property type="entry name" value="Kinesin_motor_dom"/>
</dbReference>
<dbReference type="PANTHER" id="PTHR47968">
    <property type="entry name" value="CENTROMERE PROTEIN E"/>
    <property type="match status" value="1"/>
</dbReference>
<dbReference type="PANTHER" id="PTHR47968:SF65">
    <property type="entry name" value="KINESIN MOTOR DOMAIN-CONTAINING PROTEIN"/>
    <property type="match status" value="1"/>
</dbReference>
<evidence type="ECO:0000259" key="8">
    <source>
        <dbReference type="PROSITE" id="PS50067"/>
    </source>
</evidence>
<dbReference type="Pfam" id="PF00225">
    <property type="entry name" value="Kinesin"/>
    <property type="match status" value="1"/>
</dbReference>
<evidence type="ECO:0000313" key="9">
    <source>
        <dbReference type="EMBL" id="KAI6657521.1"/>
    </source>
</evidence>
<comment type="caution">
    <text evidence="9">The sequence shown here is derived from an EMBL/GenBank/DDBJ whole genome shotgun (WGS) entry which is preliminary data.</text>
</comment>
<dbReference type="InterPro" id="IPR036961">
    <property type="entry name" value="Kinesin_motor_dom_sf"/>
</dbReference>
<dbReference type="GO" id="GO:0003777">
    <property type="term" value="F:microtubule motor activity"/>
    <property type="evidence" value="ECO:0007669"/>
    <property type="project" value="InterPro"/>
</dbReference>
<dbReference type="GO" id="GO:0005874">
    <property type="term" value="C:microtubule"/>
    <property type="evidence" value="ECO:0007669"/>
    <property type="project" value="UniProtKB-KW"/>
</dbReference>
<dbReference type="PROSITE" id="PS00411">
    <property type="entry name" value="KINESIN_MOTOR_1"/>
    <property type="match status" value="1"/>
</dbReference>
<feature type="domain" description="Kinesin motor" evidence="8">
    <location>
        <begin position="18"/>
        <end position="364"/>
    </location>
</feature>
<evidence type="ECO:0000256" key="6">
    <source>
        <dbReference type="RuleBase" id="RU000394"/>
    </source>
</evidence>
<dbReference type="CDD" id="cd01370">
    <property type="entry name" value="KISc_KIP3_like"/>
    <property type="match status" value="1"/>
</dbReference>
<comment type="subcellular location">
    <subcellularLocation>
        <location evidence="1">Cytoplasm</location>
        <location evidence="1">Cytoskeleton</location>
    </subcellularLocation>
</comment>
<evidence type="ECO:0000256" key="4">
    <source>
        <dbReference type="ARBA" id="ARBA00023212"/>
    </source>
</evidence>
<accession>A0AAV7KB40</accession>
<evidence type="ECO:0000256" key="1">
    <source>
        <dbReference type="ARBA" id="ARBA00004245"/>
    </source>
</evidence>
<dbReference type="SMART" id="SM00129">
    <property type="entry name" value="KISc"/>
    <property type="match status" value="1"/>
</dbReference>
<dbReference type="SUPFAM" id="SSF52540">
    <property type="entry name" value="P-loop containing nucleoside triphosphate hydrolases"/>
    <property type="match status" value="1"/>
</dbReference>
<dbReference type="EMBL" id="JAKMXF010000111">
    <property type="protein sequence ID" value="KAI6657521.1"/>
    <property type="molecule type" value="Genomic_DNA"/>
</dbReference>
<dbReference type="Proteomes" id="UP001165289">
    <property type="component" value="Unassembled WGS sequence"/>
</dbReference>
<feature type="binding site" evidence="5">
    <location>
        <begin position="120"/>
        <end position="127"/>
    </location>
    <ligand>
        <name>ATP</name>
        <dbReference type="ChEBI" id="CHEBI:30616"/>
    </ligand>
</feature>
<evidence type="ECO:0000256" key="7">
    <source>
        <dbReference type="SAM" id="Coils"/>
    </source>
</evidence>
<keyword evidence="2 5" id="KW-0547">Nucleotide-binding</keyword>
<dbReference type="GO" id="GO:0007018">
    <property type="term" value="P:microtubule-based movement"/>
    <property type="evidence" value="ECO:0007669"/>
    <property type="project" value="InterPro"/>
</dbReference>
<keyword evidence="3 5" id="KW-0067">ATP-binding</keyword>
<evidence type="ECO:0000256" key="5">
    <source>
        <dbReference type="PROSITE-ProRule" id="PRU00283"/>
    </source>
</evidence>
<gene>
    <name evidence="9" type="ORF">LOD99_265</name>
</gene>
<dbReference type="Gene3D" id="3.40.850.10">
    <property type="entry name" value="Kinesin motor domain"/>
    <property type="match status" value="1"/>
</dbReference>
<dbReference type="InterPro" id="IPR019821">
    <property type="entry name" value="Kinesin_motor_CS"/>
</dbReference>
<dbReference type="InterPro" id="IPR027640">
    <property type="entry name" value="Kinesin-like_fam"/>
</dbReference>
<comment type="similarity">
    <text evidence="5 6">Belongs to the TRAFAC class myosin-kinesin ATPase superfamily. Kinesin family.</text>
</comment>
<keyword evidence="6" id="KW-0493">Microtubule</keyword>
<keyword evidence="5 6" id="KW-0505">Motor protein</keyword>
<dbReference type="GO" id="GO:0005524">
    <property type="term" value="F:ATP binding"/>
    <property type="evidence" value="ECO:0007669"/>
    <property type="project" value="UniProtKB-UniRule"/>
</dbReference>
<keyword evidence="4" id="KW-0206">Cytoskeleton</keyword>
<evidence type="ECO:0000313" key="10">
    <source>
        <dbReference type="Proteomes" id="UP001165289"/>
    </source>
</evidence>
<proteinExistence type="inferred from homology"/>
<keyword evidence="7" id="KW-0175">Coiled coil</keyword>
<dbReference type="PRINTS" id="PR00380">
    <property type="entry name" value="KINESINHEAVY"/>
</dbReference>
<keyword evidence="10" id="KW-1185">Reference proteome</keyword>
<evidence type="ECO:0000256" key="2">
    <source>
        <dbReference type="ARBA" id="ARBA00022741"/>
    </source>
</evidence>
<sequence>MSCPVSSTTSRTSSQEDTIIVSVRIRPENAQEHGLDYPLVVQMIDSKMLSFDPKPEQDPYFGPPVAKKRVKGRHKRKDLTFGFDNVFGESSTQREVFEATTKKVLPCVLDGINCSIFAYGATGAGKTHTMLGTPEQPGIIYQTMKELYFLIDEKKNEISCDIAVTYLEIYNENIYDLLKDEKRCLPLREDSNKKSPIITGISYTKPTDAQDLLHILSQGNKRRTQHPTDANAQSSRSHAVFQVYIHQKPRAAGTETEVTVAKLSLIDLAGSERATVTTNSGVRLREGANINRSLLALGNVINALASNKGIKSHIPYRDSKLTRLLKDSLGGNCRTVMIANISPSGCSFEDTYNTLRYADRAKQIKVKTNRNVVNVQLPMHKYTSIIDDLRLQVKHLQEELRKPQSPAILAQTILRMNGFKGTISQLFQSKLGLDRKQRDADNEITTSMVSTAVRVEEAEWLQMMNSQDVKQKVQLINYQEKSRERESELQKEIETLEKSINNNSSELAVKYAELTNEIPNDAPCKEILHENSKMSYELAHLKFENGSLYHQNKLLYRSLTESEAEINHKSEMITNQLNLISSWYTEKKIQGTVSDKDDEVVVAIIKGITKQKEVSWADQVSDTPASRKRAIFSALQNSPLTPNSNRKTLSILSSSTKPTTLLKPEAHISSTHLPSTPVQTSSKALAKTPLINNFFTKPLSLFPGTSMDIDLDPPHIQNYTLHHATQSNDQVITSATKRLKINSEGVDLFKPSQLSSSSDSNIKESNLDSTFDIGKPKAIKRHFSNLSPTLRPRATKRFASEPLPSSLSIKMSDSLRRSRKVPTYAQLTIAAKSKYRKPVTSITSRNIKNL</sequence>
<dbReference type="FunFam" id="3.40.850.10:FF:000282">
    <property type="entry name" value="Kinesin-like protein"/>
    <property type="match status" value="1"/>
</dbReference>